<comment type="caution">
    <text evidence="1">The sequence shown here is derived from an EMBL/GenBank/DDBJ whole genome shotgun (WGS) entry which is preliminary data.</text>
</comment>
<dbReference type="EMBL" id="AWUE01020822">
    <property type="protein sequence ID" value="OMO65608.1"/>
    <property type="molecule type" value="Genomic_DNA"/>
</dbReference>
<dbReference type="Proteomes" id="UP000187203">
    <property type="component" value="Unassembled WGS sequence"/>
</dbReference>
<protein>
    <submittedName>
        <fullName evidence="1">Uncharacterized protein</fullName>
    </submittedName>
</protein>
<dbReference type="OrthoDB" id="630895at2759"/>
<evidence type="ECO:0000313" key="2">
    <source>
        <dbReference type="Proteomes" id="UP000187203"/>
    </source>
</evidence>
<dbReference type="AlphaFoldDB" id="A0A1R3H5G8"/>
<dbReference type="PANTHER" id="PTHR12785:SF6">
    <property type="entry name" value="SPLICING FACTOR 3B SUBUNIT 2"/>
    <property type="match status" value="1"/>
</dbReference>
<evidence type="ECO:0000313" key="1">
    <source>
        <dbReference type="EMBL" id="OMO65608.1"/>
    </source>
</evidence>
<proteinExistence type="predicted"/>
<accession>A0A1R3H5G8</accession>
<gene>
    <name evidence="1" type="ORF">COLO4_31112</name>
</gene>
<keyword evidence="2" id="KW-1185">Reference proteome</keyword>
<sequence>MPEVLHHHAYYYAEIWSSTIVPHLRMPGLIAPNSYGAGFGYHPGGWGKSPVDEGSSYAPHGENENLQRAIRGRQIPKQGLHTLSMDGGSMKGLAIVQILRMTYIENDGKSNVSVCSQRWGKWILTVRVLSFSDTWVLFLFNFSYHGRVFYDAFFKYPTKPKLTTHGYLYHEGKQFEALVSEKEIFAEQRLSQPFLNSWCLISNQFLDLFCRESMGYIEKETKATRVYVAEDGRNGFCLSGLRFILHAIDLPEYFFYCRKEKVVGVILILASAD</sequence>
<dbReference type="PANTHER" id="PTHR12785">
    <property type="entry name" value="SPLICING FACTOR 3B"/>
    <property type="match status" value="1"/>
</dbReference>
<organism evidence="1 2">
    <name type="scientific">Corchorus olitorius</name>
    <dbReference type="NCBI Taxonomy" id="93759"/>
    <lineage>
        <taxon>Eukaryota</taxon>
        <taxon>Viridiplantae</taxon>
        <taxon>Streptophyta</taxon>
        <taxon>Embryophyta</taxon>
        <taxon>Tracheophyta</taxon>
        <taxon>Spermatophyta</taxon>
        <taxon>Magnoliopsida</taxon>
        <taxon>eudicotyledons</taxon>
        <taxon>Gunneridae</taxon>
        <taxon>Pentapetalae</taxon>
        <taxon>rosids</taxon>
        <taxon>malvids</taxon>
        <taxon>Malvales</taxon>
        <taxon>Malvaceae</taxon>
        <taxon>Grewioideae</taxon>
        <taxon>Apeibeae</taxon>
        <taxon>Corchorus</taxon>
    </lineage>
</organism>
<dbReference type="STRING" id="93759.A0A1R3H5G8"/>
<dbReference type="InterPro" id="IPR052584">
    <property type="entry name" value="U2_snRNP_Complex_Component"/>
</dbReference>
<name>A0A1R3H5G8_9ROSI</name>
<reference evidence="2" key="1">
    <citation type="submission" date="2013-09" db="EMBL/GenBank/DDBJ databases">
        <title>Corchorus olitorius genome sequencing.</title>
        <authorList>
            <person name="Alam M."/>
            <person name="Haque M.S."/>
            <person name="Islam M.S."/>
            <person name="Emdad E.M."/>
            <person name="Islam M.M."/>
            <person name="Ahmed B."/>
            <person name="Halim A."/>
            <person name="Hossen Q.M.M."/>
            <person name="Hossain M.Z."/>
            <person name="Ahmed R."/>
            <person name="Khan M.M."/>
            <person name="Islam R."/>
            <person name="Rashid M.M."/>
            <person name="Khan S.A."/>
            <person name="Rahman M.S."/>
            <person name="Alam M."/>
            <person name="Yahiya A.S."/>
            <person name="Khan M.S."/>
            <person name="Azam M.S."/>
            <person name="Haque T."/>
            <person name="Lashkar M.Z.H."/>
            <person name="Akhand A.I."/>
            <person name="Morshed G."/>
            <person name="Roy S."/>
            <person name="Uddin K.S."/>
            <person name="Rabeya T."/>
            <person name="Hossain A.S."/>
            <person name="Chowdhury A."/>
            <person name="Snigdha A.R."/>
            <person name="Mortoza M.S."/>
            <person name="Matin S.A."/>
            <person name="Hoque S.M.E."/>
            <person name="Islam M.K."/>
            <person name="Roy D.K."/>
            <person name="Haider R."/>
            <person name="Moosa M.M."/>
            <person name="Elias S.M."/>
            <person name="Hasan A.M."/>
            <person name="Jahan S."/>
            <person name="Shafiuddin M."/>
            <person name="Mahmood N."/>
            <person name="Shommy N.S."/>
        </authorList>
    </citation>
    <scope>NUCLEOTIDE SEQUENCE [LARGE SCALE GENOMIC DNA]</scope>
    <source>
        <strain evidence="2">cv. O-4</strain>
    </source>
</reference>